<gene>
    <name evidence="1" type="ordered locus">Cwoe_0756</name>
</gene>
<evidence type="ECO:0000313" key="1">
    <source>
        <dbReference type="EMBL" id="ADB49189.1"/>
    </source>
</evidence>
<keyword evidence="2" id="KW-1185">Reference proteome</keyword>
<protein>
    <submittedName>
        <fullName evidence="1">Uncharacterized protein</fullName>
    </submittedName>
</protein>
<dbReference type="eggNOG" id="COG4803">
    <property type="taxonomic scope" value="Bacteria"/>
</dbReference>
<accession>D3FAC0</accession>
<organism evidence="1 2">
    <name type="scientific">Conexibacter woesei (strain DSM 14684 / CCUG 47730 / CIP 108061 / JCM 11494 / NBRC 100937 / ID131577)</name>
    <dbReference type="NCBI Taxonomy" id="469383"/>
    <lineage>
        <taxon>Bacteria</taxon>
        <taxon>Bacillati</taxon>
        <taxon>Actinomycetota</taxon>
        <taxon>Thermoleophilia</taxon>
        <taxon>Solirubrobacterales</taxon>
        <taxon>Conexibacteraceae</taxon>
        <taxon>Conexibacter</taxon>
    </lineage>
</organism>
<dbReference type="OrthoDB" id="1779644at2"/>
<evidence type="ECO:0000313" key="2">
    <source>
        <dbReference type="Proteomes" id="UP000008229"/>
    </source>
</evidence>
<name>D3FAC0_CONWI</name>
<reference evidence="2" key="2">
    <citation type="submission" date="2010-01" db="EMBL/GenBank/DDBJ databases">
        <title>The complete genome of Conexibacter woesei DSM 14684.</title>
        <authorList>
            <consortium name="US DOE Joint Genome Institute (JGI-PGF)"/>
            <person name="Lucas S."/>
            <person name="Copeland A."/>
            <person name="Lapidus A."/>
            <person name="Glavina del Rio T."/>
            <person name="Dalin E."/>
            <person name="Tice H."/>
            <person name="Bruce D."/>
            <person name="Goodwin L."/>
            <person name="Pitluck S."/>
            <person name="Kyrpides N."/>
            <person name="Mavromatis K."/>
            <person name="Ivanova N."/>
            <person name="Mikhailova N."/>
            <person name="Chertkov O."/>
            <person name="Brettin T."/>
            <person name="Detter J.C."/>
            <person name="Han C."/>
            <person name="Larimer F."/>
            <person name="Land M."/>
            <person name="Hauser L."/>
            <person name="Markowitz V."/>
            <person name="Cheng J.-F."/>
            <person name="Hugenholtz P."/>
            <person name="Woyke T."/>
            <person name="Wu D."/>
            <person name="Pukall R."/>
            <person name="Steenblock K."/>
            <person name="Schneider S."/>
            <person name="Klenk H.-P."/>
            <person name="Eisen J.A."/>
        </authorList>
    </citation>
    <scope>NUCLEOTIDE SEQUENCE [LARGE SCALE GENOMIC DNA]</scope>
    <source>
        <strain evidence="2">DSM 14684 / CIP 108061 / JCM 11494 / NBRC 100937 / ID131577</strain>
    </source>
</reference>
<sequence length="162" mass="16866">MTLGPMQLVVIGFEGGEPRGEILAELELLAARDVVRLVDVLAVRKAPDGSVQVLELSAAAEPGSELGNALAALTGLQAEANGGAPSHAERIDASDEDVWFVADAIPPGTAAAIALLEHRWAIPLREKMQGLGGQLLAEAWVHPLDLEAIGLTAAQEETGPRD</sequence>
<dbReference type="EMBL" id="CP001854">
    <property type="protein sequence ID" value="ADB49189.1"/>
    <property type="molecule type" value="Genomic_DNA"/>
</dbReference>
<reference evidence="1 2" key="1">
    <citation type="journal article" date="2010" name="Stand. Genomic Sci.">
        <title>Complete genome sequence of Conexibacter woesei type strain (ID131577).</title>
        <authorList>
            <person name="Pukall R."/>
            <person name="Lapidus A."/>
            <person name="Glavina Del Rio T."/>
            <person name="Copeland A."/>
            <person name="Tice H."/>
            <person name="Cheng J.-F."/>
            <person name="Lucas S."/>
            <person name="Chen F."/>
            <person name="Nolan M."/>
            <person name="Bruce D."/>
            <person name="Goodwin L."/>
            <person name="Pitluck S."/>
            <person name="Mavromatis K."/>
            <person name="Ivanova N."/>
            <person name="Ovchinnikova G."/>
            <person name="Pati A."/>
            <person name="Chen A."/>
            <person name="Palaniappan K."/>
            <person name="Land M."/>
            <person name="Hauser L."/>
            <person name="Chang Y.-J."/>
            <person name="Jeffries C.D."/>
            <person name="Chain P."/>
            <person name="Meincke L."/>
            <person name="Sims D."/>
            <person name="Brettin T."/>
            <person name="Detter J.C."/>
            <person name="Rohde M."/>
            <person name="Goeker M."/>
            <person name="Bristow J."/>
            <person name="Eisen J.A."/>
            <person name="Markowitz V."/>
            <person name="Kyrpides N.C."/>
            <person name="Klenk H.-P."/>
            <person name="Hugenholtz P."/>
        </authorList>
    </citation>
    <scope>NUCLEOTIDE SEQUENCE [LARGE SCALE GENOMIC DNA]</scope>
    <source>
        <strain evidence="2">DSM 14684 / CIP 108061 / JCM 11494 / NBRC 100937 / ID131577</strain>
    </source>
</reference>
<dbReference type="HOGENOM" id="CLU_129806_0_0_11"/>
<dbReference type="STRING" id="469383.Cwoe_0756"/>
<dbReference type="KEGG" id="cwo:Cwoe_0756"/>
<dbReference type="AlphaFoldDB" id="D3FAC0"/>
<dbReference type="Proteomes" id="UP000008229">
    <property type="component" value="Chromosome"/>
</dbReference>
<dbReference type="Pfam" id="PF19850">
    <property type="entry name" value="DUF6325"/>
    <property type="match status" value="1"/>
</dbReference>
<dbReference type="InterPro" id="IPR046288">
    <property type="entry name" value="DUF6325"/>
</dbReference>
<dbReference type="RefSeq" id="WP_012932242.1">
    <property type="nucleotide sequence ID" value="NC_013739.1"/>
</dbReference>
<proteinExistence type="predicted"/>